<dbReference type="PANTHER" id="PTHR34220:SF11">
    <property type="entry name" value="SENSOR PROTEIN KINASE HPTS"/>
    <property type="match status" value="1"/>
</dbReference>
<dbReference type="GO" id="GO:0004673">
    <property type="term" value="F:protein histidine kinase activity"/>
    <property type="evidence" value="ECO:0007669"/>
    <property type="project" value="UniProtKB-EC"/>
</dbReference>
<evidence type="ECO:0000256" key="10">
    <source>
        <dbReference type="ARBA" id="ARBA00022840"/>
    </source>
</evidence>
<keyword evidence="12" id="KW-0902">Two-component regulatory system</keyword>
<dbReference type="InterPro" id="IPR036890">
    <property type="entry name" value="HATPase_C_sf"/>
</dbReference>
<feature type="transmembrane region" description="Helical" evidence="14">
    <location>
        <begin position="298"/>
        <end position="321"/>
    </location>
</feature>
<comment type="catalytic activity">
    <reaction evidence="1">
        <text>ATP + protein L-histidine = ADP + protein N-phospho-L-histidine.</text>
        <dbReference type="EC" id="2.7.13.3"/>
    </reaction>
</comment>
<feature type="domain" description="HAMP" evidence="15">
    <location>
        <begin position="318"/>
        <end position="370"/>
    </location>
</feature>
<keyword evidence="10" id="KW-0067">ATP-binding</keyword>
<dbReference type="Pfam" id="PF00672">
    <property type="entry name" value="HAMP"/>
    <property type="match status" value="1"/>
</dbReference>
<evidence type="ECO:0000256" key="7">
    <source>
        <dbReference type="ARBA" id="ARBA00022692"/>
    </source>
</evidence>
<dbReference type="InterPro" id="IPR003660">
    <property type="entry name" value="HAMP_dom"/>
</dbReference>
<evidence type="ECO:0000256" key="9">
    <source>
        <dbReference type="ARBA" id="ARBA00022777"/>
    </source>
</evidence>
<evidence type="ECO:0000256" key="4">
    <source>
        <dbReference type="ARBA" id="ARBA00022475"/>
    </source>
</evidence>
<evidence type="ECO:0000256" key="12">
    <source>
        <dbReference type="ARBA" id="ARBA00023012"/>
    </source>
</evidence>
<dbReference type="InterPro" id="IPR050640">
    <property type="entry name" value="Bact_2-comp_sensor_kinase"/>
</dbReference>
<dbReference type="InterPro" id="IPR004358">
    <property type="entry name" value="Sig_transdc_His_kin-like_C"/>
</dbReference>
<dbReference type="EMBL" id="JBHTLM010000027">
    <property type="protein sequence ID" value="MFD1179238.1"/>
    <property type="molecule type" value="Genomic_DNA"/>
</dbReference>
<dbReference type="Gene3D" id="3.30.565.10">
    <property type="entry name" value="Histidine kinase-like ATPase, C-terminal domain"/>
    <property type="match status" value="1"/>
</dbReference>
<dbReference type="PANTHER" id="PTHR34220">
    <property type="entry name" value="SENSOR HISTIDINE KINASE YPDA"/>
    <property type="match status" value="1"/>
</dbReference>
<dbReference type="InterPro" id="IPR010559">
    <property type="entry name" value="Sig_transdc_His_kin_internal"/>
</dbReference>
<dbReference type="EC" id="2.7.13.3" evidence="3"/>
<name>A0ABW3S409_9BACL</name>
<keyword evidence="8" id="KW-0547">Nucleotide-binding</keyword>
<evidence type="ECO:0000256" key="1">
    <source>
        <dbReference type="ARBA" id="ARBA00000085"/>
    </source>
</evidence>
<dbReference type="CDD" id="cd12912">
    <property type="entry name" value="PDC2_MCP_like"/>
    <property type="match status" value="1"/>
</dbReference>
<dbReference type="Proteomes" id="UP001597262">
    <property type="component" value="Unassembled WGS sequence"/>
</dbReference>
<evidence type="ECO:0000313" key="17">
    <source>
        <dbReference type="Proteomes" id="UP001597262"/>
    </source>
</evidence>
<evidence type="ECO:0000256" key="11">
    <source>
        <dbReference type="ARBA" id="ARBA00022989"/>
    </source>
</evidence>
<organism evidence="16 17">
    <name type="scientific">Paenibacillus puldeungensis</name>
    <dbReference type="NCBI Taxonomy" id="696536"/>
    <lineage>
        <taxon>Bacteria</taxon>
        <taxon>Bacillati</taxon>
        <taxon>Bacillota</taxon>
        <taxon>Bacilli</taxon>
        <taxon>Bacillales</taxon>
        <taxon>Paenibacillaceae</taxon>
        <taxon>Paenibacillus</taxon>
    </lineage>
</organism>
<evidence type="ECO:0000259" key="15">
    <source>
        <dbReference type="PROSITE" id="PS50885"/>
    </source>
</evidence>
<keyword evidence="9 16" id="KW-0418">Kinase</keyword>
<comment type="caution">
    <text evidence="16">The sequence shown here is derived from an EMBL/GenBank/DDBJ whole genome shotgun (WGS) entry which is preliminary data.</text>
</comment>
<keyword evidence="6 16" id="KW-0808">Transferase</keyword>
<reference evidence="17" key="1">
    <citation type="journal article" date="2019" name="Int. J. Syst. Evol. Microbiol.">
        <title>The Global Catalogue of Microorganisms (GCM) 10K type strain sequencing project: providing services to taxonomists for standard genome sequencing and annotation.</title>
        <authorList>
            <consortium name="The Broad Institute Genomics Platform"/>
            <consortium name="The Broad Institute Genome Sequencing Center for Infectious Disease"/>
            <person name="Wu L."/>
            <person name="Ma J."/>
        </authorList>
    </citation>
    <scope>NUCLEOTIDE SEQUENCE [LARGE SCALE GENOMIC DNA]</scope>
    <source>
        <strain evidence="17">CCUG 59189</strain>
    </source>
</reference>
<dbReference type="SUPFAM" id="SSF55874">
    <property type="entry name" value="ATPase domain of HSP90 chaperone/DNA topoisomerase II/histidine kinase"/>
    <property type="match status" value="1"/>
</dbReference>
<sequence>MRKCKAYRYWSIRAKLLFFTALFILISVFSVSALSYMEYTKDSRQKAADQVQQTIDQVSINVNNYLDDLFRLTLSPYRNETVMDALDRNVSGSEMKQLDKRRLIEDYLDEIMIYPRSDILRVFILADEIYFSGRFPITINTDKDFTQYDWYKEAMSTQEATFVSAHQQQLIKYDKTEVFSIVKRLRSIRNTDRVLGVIKVDANYKGIENICNKVDVGQEGRFFIIDQQGKLIYANSSRPDSAAFYNAIGSREKPFTMKENGKSYLVNFANVPRTNWTIVAVNSMEELNANSVKTRNTAFLFAIACSLLAIVILAVFVRRFLRPLLHIVRLMKKVESGQLDVQFPYNRQDEIGYLGSSFNHLTQQINVMLSTNTKLVKEVYESKMLQQEAQINALHSQIRPHFIFNSLNMIQILMQSGEQDKALLHLNQLSLLMRSLTAWDKELPLRKELELVQAYLGIQSTRYEGRLEYRIEVDESLMNTSVPSLLFQPIIENAVIHGCELKRGKTTIWMYNELTADYTLFHIRDNGKGMSGEKLAALQTMLSQGAALHSVETEPGGPAAKSGVSPGTGIGLLNIDKRVKLKYGPTYGLRIQSEWEKGTIVTVMLPPEFS</sequence>
<keyword evidence="17" id="KW-1185">Reference proteome</keyword>
<keyword evidence="11 14" id="KW-1133">Transmembrane helix</keyword>
<evidence type="ECO:0000256" key="2">
    <source>
        <dbReference type="ARBA" id="ARBA00004651"/>
    </source>
</evidence>
<keyword evidence="13 14" id="KW-0472">Membrane</keyword>
<gene>
    <name evidence="16" type="ORF">ACFQ3W_23495</name>
</gene>
<evidence type="ECO:0000256" key="14">
    <source>
        <dbReference type="SAM" id="Phobius"/>
    </source>
</evidence>
<accession>A0ABW3S409</accession>
<protein>
    <recommendedName>
        <fullName evidence="3">histidine kinase</fullName>
        <ecNumber evidence="3">2.7.13.3</ecNumber>
    </recommendedName>
</protein>
<keyword evidence="7 14" id="KW-0812">Transmembrane</keyword>
<evidence type="ECO:0000256" key="13">
    <source>
        <dbReference type="ARBA" id="ARBA00023136"/>
    </source>
</evidence>
<proteinExistence type="predicted"/>
<dbReference type="RefSeq" id="WP_379321666.1">
    <property type="nucleotide sequence ID" value="NZ_JBHTLM010000027.1"/>
</dbReference>
<dbReference type="SUPFAM" id="SSF158472">
    <property type="entry name" value="HAMP domain-like"/>
    <property type="match status" value="1"/>
</dbReference>
<dbReference type="InterPro" id="IPR003594">
    <property type="entry name" value="HATPase_dom"/>
</dbReference>
<dbReference type="Pfam" id="PF02518">
    <property type="entry name" value="HATPase_c"/>
    <property type="match status" value="1"/>
</dbReference>
<evidence type="ECO:0000256" key="8">
    <source>
        <dbReference type="ARBA" id="ARBA00022741"/>
    </source>
</evidence>
<evidence type="ECO:0000256" key="6">
    <source>
        <dbReference type="ARBA" id="ARBA00022679"/>
    </source>
</evidence>
<evidence type="ECO:0000256" key="5">
    <source>
        <dbReference type="ARBA" id="ARBA00022553"/>
    </source>
</evidence>
<dbReference type="Gene3D" id="3.30.450.20">
    <property type="entry name" value="PAS domain"/>
    <property type="match status" value="1"/>
</dbReference>
<dbReference type="Pfam" id="PF06580">
    <property type="entry name" value="His_kinase"/>
    <property type="match status" value="1"/>
</dbReference>
<evidence type="ECO:0000256" key="3">
    <source>
        <dbReference type="ARBA" id="ARBA00012438"/>
    </source>
</evidence>
<keyword evidence="4" id="KW-1003">Cell membrane</keyword>
<dbReference type="SMART" id="SM00304">
    <property type="entry name" value="HAMP"/>
    <property type="match status" value="1"/>
</dbReference>
<dbReference type="PROSITE" id="PS50885">
    <property type="entry name" value="HAMP"/>
    <property type="match status" value="1"/>
</dbReference>
<comment type="subcellular location">
    <subcellularLocation>
        <location evidence="2">Cell membrane</location>
        <topology evidence="2">Multi-pass membrane protein</topology>
    </subcellularLocation>
</comment>
<dbReference type="InterPro" id="IPR033479">
    <property type="entry name" value="dCache_1"/>
</dbReference>
<dbReference type="CDD" id="cd06225">
    <property type="entry name" value="HAMP"/>
    <property type="match status" value="1"/>
</dbReference>
<dbReference type="PRINTS" id="PR00344">
    <property type="entry name" value="BCTRLSENSOR"/>
</dbReference>
<dbReference type="Gene3D" id="1.10.8.500">
    <property type="entry name" value="HAMP domain in histidine kinase"/>
    <property type="match status" value="1"/>
</dbReference>
<dbReference type="Pfam" id="PF02743">
    <property type="entry name" value="dCache_1"/>
    <property type="match status" value="1"/>
</dbReference>
<keyword evidence="5" id="KW-0597">Phosphoprotein</keyword>
<evidence type="ECO:0000313" key="16">
    <source>
        <dbReference type="EMBL" id="MFD1179238.1"/>
    </source>
</evidence>